<sequence length="100" mass="10477">MSHYPKTCFCSTTSKDTGPVAAFLNAGAVLSSPPSSSGSAYCAAGRSVRHRVTSGGEGEHQRGWQRAAVARDNPNHARSRRRFAGTCEGGTILALLEQVG</sequence>
<comment type="caution">
    <text evidence="1">The sequence shown here is derived from an EMBL/GenBank/DDBJ whole genome shotgun (WGS) entry which is preliminary data.</text>
</comment>
<evidence type="ECO:0000313" key="1">
    <source>
        <dbReference type="EMBL" id="RUA22981.1"/>
    </source>
</evidence>
<organism evidence="1">
    <name type="scientific">Billgrantia gudaonensis</name>
    <dbReference type="NCBI Taxonomy" id="376427"/>
    <lineage>
        <taxon>Bacteria</taxon>
        <taxon>Pseudomonadati</taxon>
        <taxon>Pseudomonadota</taxon>
        <taxon>Gammaproteobacteria</taxon>
        <taxon>Oceanospirillales</taxon>
        <taxon>Halomonadaceae</taxon>
        <taxon>Billgrantia</taxon>
    </lineage>
</organism>
<reference evidence="1" key="1">
    <citation type="submission" date="2018-12" db="EMBL/GenBank/DDBJ databases">
        <authorList>
            <person name="Jadhav K."/>
            <person name="Kushwaha B."/>
            <person name="Jadhav I."/>
        </authorList>
    </citation>
    <scope>NUCLEOTIDE SEQUENCE [LARGE SCALE GENOMIC DNA]</scope>
    <source>
        <strain evidence="1">SBS 10</strain>
    </source>
</reference>
<proteinExistence type="predicted"/>
<dbReference type="AlphaFoldDB" id="A0A432JKA1"/>
<name>A0A432JKA1_9GAMM</name>
<accession>A0A432JKA1</accession>
<dbReference type="EMBL" id="RXHI01000005">
    <property type="protein sequence ID" value="RUA22981.1"/>
    <property type="molecule type" value="Genomic_DNA"/>
</dbReference>
<protein>
    <submittedName>
        <fullName evidence="1">Uncharacterized protein</fullName>
    </submittedName>
</protein>
<gene>
    <name evidence="1" type="ORF">DSL92_02330</name>
</gene>